<gene>
    <name evidence="2" type="ORF">GCM10010178_18940</name>
</gene>
<dbReference type="EMBL" id="BMRE01000004">
    <property type="protein sequence ID" value="GGU26740.1"/>
    <property type="molecule type" value="Genomic_DNA"/>
</dbReference>
<evidence type="ECO:0000313" key="2">
    <source>
        <dbReference type="EMBL" id="GGU26740.1"/>
    </source>
</evidence>
<dbReference type="RefSeq" id="WP_189253192.1">
    <property type="nucleotide sequence ID" value="NZ_BMRE01000004.1"/>
</dbReference>
<evidence type="ECO:0000313" key="3">
    <source>
        <dbReference type="Proteomes" id="UP000649573"/>
    </source>
</evidence>
<dbReference type="Proteomes" id="UP000649573">
    <property type="component" value="Unassembled WGS sequence"/>
</dbReference>
<proteinExistence type="predicted"/>
<accession>A0ABQ2UEH8</accession>
<name>A0ABQ2UEH8_9PSEU</name>
<organism evidence="2 3">
    <name type="scientific">Lentzea flava</name>
    <dbReference type="NCBI Taxonomy" id="103732"/>
    <lineage>
        <taxon>Bacteria</taxon>
        <taxon>Bacillati</taxon>
        <taxon>Actinomycetota</taxon>
        <taxon>Actinomycetes</taxon>
        <taxon>Pseudonocardiales</taxon>
        <taxon>Pseudonocardiaceae</taxon>
        <taxon>Lentzea</taxon>
    </lineage>
</organism>
<sequence length="74" mass="7991">MMSISPVHSQFFAERQWKSACGPNGGNCVEVNLGVPGVVGVRDSKSSSPELLIFMSAGWTAFADALRRGRYDVD</sequence>
<evidence type="ECO:0000259" key="1">
    <source>
        <dbReference type="Pfam" id="PF04149"/>
    </source>
</evidence>
<reference evidence="3" key="1">
    <citation type="journal article" date="2019" name="Int. J. Syst. Evol. Microbiol.">
        <title>The Global Catalogue of Microorganisms (GCM) 10K type strain sequencing project: providing services to taxonomists for standard genome sequencing and annotation.</title>
        <authorList>
            <consortium name="The Broad Institute Genomics Platform"/>
            <consortium name="The Broad Institute Genome Sequencing Center for Infectious Disease"/>
            <person name="Wu L."/>
            <person name="Ma J."/>
        </authorList>
    </citation>
    <scope>NUCLEOTIDE SEQUENCE [LARGE SCALE GENOMIC DNA]</scope>
    <source>
        <strain evidence="3">JCM 3296</strain>
    </source>
</reference>
<protein>
    <recommendedName>
        <fullName evidence="1">DUF397 domain-containing protein</fullName>
    </recommendedName>
</protein>
<keyword evidence="3" id="KW-1185">Reference proteome</keyword>
<dbReference type="Pfam" id="PF04149">
    <property type="entry name" value="DUF397"/>
    <property type="match status" value="1"/>
</dbReference>
<dbReference type="InterPro" id="IPR007278">
    <property type="entry name" value="DUF397"/>
</dbReference>
<feature type="domain" description="DUF397" evidence="1">
    <location>
        <begin position="19"/>
        <end position="67"/>
    </location>
</feature>
<comment type="caution">
    <text evidence="2">The sequence shown here is derived from an EMBL/GenBank/DDBJ whole genome shotgun (WGS) entry which is preliminary data.</text>
</comment>